<sequence>MTSTADKTVVVDWGFSNDKMQIIKEQDILQDSACGFSNIFLQCSCIPSNSNNATVALAMAMVKTEEYMGKRLILGDEGETFVPRSVKRRRRDTAAIAPRSNNHLSQKQVTVQLQNQVDQTSVAAKVKRSSRFRGVSRYEAHLWDKLSWNATQKKKGKQGAYNKEEDAARAYDLAALKYWGTATYTNFPLSEYEKEIDIMQNKTKEEYLASLRMKSSGFSRGASKYRGVARHHNNGRWEARIGRVFGNKYLYLGTYSTREEAAHAYDLAAIEYSGADAVTNSDLSNYIRWLKPGANTLGASQEPQANNESHQVPFPSNFISREGSNSSFFHKSFDNTNDPSSYQIQKILQGTVPPNTNKSSPTALGLLLRSSIFRELVKENLVSKDVTDTDDTKNEEQIGSSDESGGLSYEGVADFPFAYGSNSDQIGLLEDASSYYNQTRQFLWYNMTSMPRIHYPVMTI</sequence>
<keyword evidence="5" id="KW-0539">Nucleus</keyword>
<accession>A0AAN8UA72</accession>
<evidence type="ECO:0000256" key="2">
    <source>
        <dbReference type="ARBA" id="ARBA00023015"/>
    </source>
</evidence>
<dbReference type="InterPro" id="IPR001471">
    <property type="entry name" value="AP2/ERF_dom"/>
</dbReference>
<feature type="domain" description="AP2/ERF" evidence="7">
    <location>
        <begin position="224"/>
        <end position="282"/>
    </location>
</feature>
<evidence type="ECO:0000313" key="8">
    <source>
        <dbReference type="EMBL" id="KAK6913223.1"/>
    </source>
</evidence>
<evidence type="ECO:0000256" key="3">
    <source>
        <dbReference type="ARBA" id="ARBA00023125"/>
    </source>
</evidence>
<feature type="domain" description="AP2/ERF" evidence="7">
    <location>
        <begin position="131"/>
        <end position="188"/>
    </location>
</feature>
<dbReference type="InterPro" id="IPR016177">
    <property type="entry name" value="DNA-bd_dom_sf"/>
</dbReference>
<dbReference type="GO" id="GO:0005634">
    <property type="term" value="C:nucleus"/>
    <property type="evidence" value="ECO:0007669"/>
    <property type="project" value="UniProtKB-SubCell"/>
</dbReference>
<dbReference type="PANTHER" id="PTHR32467">
    <property type="entry name" value="AP2-LIKE ETHYLENE-RESPONSIVE TRANSCRIPTION FACTOR"/>
    <property type="match status" value="1"/>
</dbReference>
<dbReference type="AlphaFoldDB" id="A0AAN8UA72"/>
<evidence type="ECO:0000256" key="1">
    <source>
        <dbReference type="ARBA" id="ARBA00004123"/>
    </source>
</evidence>
<dbReference type="CDD" id="cd00018">
    <property type="entry name" value="AP2"/>
    <property type="match status" value="2"/>
</dbReference>
<feature type="region of interest" description="Disordered" evidence="6">
    <location>
        <begin position="387"/>
        <end position="407"/>
    </location>
</feature>
<gene>
    <name evidence="8" type="ORF">RJ641_022824</name>
</gene>
<proteinExistence type="predicted"/>
<feature type="compositionally biased region" description="Basic and acidic residues" evidence="6">
    <location>
        <begin position="387"/>
        <end position="396"/>
    </location>
</feature>
<evidence type="ECO:0000256" key="5">
    <source>
        <dbReference type="ARBA" id="ARBA00023242"/>
    </source>
</evidence>
<evidence type="ECO:0000256" key="4">
    <source>
        <dbReference type="ARBA" id="ARBA00023163"/>
    </source>
</evidence>
<reference evidence="8 9" key="1">
    <citation type="submission" date="2023-12" db="EMBL/GenBank/DDBJ databases">
        <title>A high-quality genome assembly for Dillenia turbinata (Dilleniales).</title>
        <authorList>
            <person name="Chanderbali A."/>
        </authorList>
    </citation>
    <scope>NUCLEOTIDE SEQUENCE [LARGE SCALE GENOMIC DNA]</scope>
    <source>
        <strain evidence="8">LSX21</strain>
        <tissue evidence="8">Leaf</tissue>
    </source>
</reference>
<organism evidence="8 9">
    <name type="scientific">Dillenia turbinata</name>
    <dbReference type="NCBI Taxonomy" id="194707"/>
    <lineage>
        <taxon>Eukaryota</taxon>
        <taxon>Viridiplantae</taxon>
        <taxon>Streptophyta</taxon>
        <taxon>Embryophyta</taxon>
        <taxon>Tracheophyta</taxon>
        <taxon>Spermatophyta</taxon>
        <taxon>Magnoliopsida</taxon>
        <taxon>eudicotyledons</taxon>
        <taxon>Gunneridae</taxon>
        <taxon>Pentapetalae</taxon>
        <taxon>Dilleniales</taxon>
        <taxon>Dilleniaceae</taxon>
        <taxon>Dillenia</taxon>
    </lineage>
</organism>
<dbReference type="Gene3D" id="3.30.730.10">
    <property type="entry name" value="AP2/ERF domain"/>
    <property type="match status" value="2"/>
</dbReference>
<keyword evidence="4" id="KW-0804">Transcription</keyword>
<dbReference type="PROSITE" id="PS51032">
    <property type="entry name" value="AP2_ERF"/>
    <property type="match status" value="2"/>
</dbReference>
<comment type="caution">
    <text evidence="8">The sequence shown here is derived from an EMBL/GenBank/DDBJ whole genome shotgun (WGS) entry which is preliminary data.</text>
</comment>
<keyword evidence="9" id="KW-1185">Reference proteome</keyword>
<evidence type="ECO:0000313" key="9">
    <source>
        <dbReference type="Proteomes" id="UP001370490"/>
    </source>
</evidence>
<dbReference type="GO" id="GO:0003700">
    <property type="term" value="F:DNA-binding transcription factor activity"/>
    <property type="evidence" value="ECO:0007669"/>
    <property type="project" value="InterPro"/>
</dbReference>
<evidence type="ECO:0000259" key="7">
    <source>
        <dbReference type="PROSITE" id="PS51032"/>
    </source>
</evidence>
<keyword evidence="2" id="KW-0805">Transcription regulation</keyword>
<dbReference type="SUPFAM" id="SSF54171">
    <property type="entry name" value="DNA-binding domain"/>
    <property type="match status" value="2"/>
</dbReference>
<evidence type="ECO:0000256" key="6">
    <source>
        <dbReference type="SAM" id="MobiDB-lite"/>
    </source>
</evidence>
<keyword evidence="3" id="KW-0238">DNA-binding</keyword>
<dbReference type="Pfam" id="PF00847">
    <property type="entry name" value="AP2"/>
    <property type="match status" value="1"/>
</dbReference>
<name>A0AAN8UA72_9MAGN</name>
<dbReference type="InterPro" id="IPR036955">
    <property type="entry name" value="AP2/ERF_dom_sf"/>
</dbReference>
<dbReference type="PANTHER" id="PTHR32467:SF81">
    <property type="entry name" value="OS06G0145700 PROTEIN"/>
    <property type="match status" value="1"/>
</dbReference>
<protein>
    <submittedName>
        <fullName evidence="8">AP2/ERF domain</fullName>
    </submittedName>
</protein>
<dbReference type="Proteomes" id="UP001370490">
    <property type="component" value="Unassembled WGS sequence"/>
</dbReference>
<dbReference type="EMBL" id="JBAMMX010000027">
    <property type="protein sequence ID" value="KAK6913223.1"/>
    <property type="molecule type" value="Genomic_DNA"/>
</dbReference>
<comment type="subcellular location">
    <subcellularLocation>
        <location evidence="1">Nucleus</location>
    </subcellularLocation>
</comment>
<dbReference type="SMART" id="SM00380">
    <property type="entry name" value="AP2"/>
    <property type="match status" value="2"/>
</dbReference>
<dbReference type="GO" id="GO:0003677">
    <property type="term" value="F:DNA binding"/>
    <property type="evidence" value="ECO:0007669"/>
    <property type="project" value="UniProtKB-KW"/>
</dbReference>